<feature type="compositionally biased region" description="Basic and acidic residues" evidence="2">
    <location>
        <begin position="290"/>
        <end position="300"/>
    </location>
</feature>
<feature type="region of interest" description="Disordered" evidence="2">
    <location>
        <begin position="248"/>
        <end position="369"/>
    </location>
</feature>
<evidence type="ECO:0000313" key="4">
    <source>
        <dbReference type="EMBL" id="SCU68360.1"/>
    </source>
</evidence>
<reference evidence="4" key="1">
    <citation type="submission" date="2016-09" db="EMBL/GenBank/DDBJ databases">
        <authorList>
            <person name="Hebert L."/>
            <person name="Moumen B."/>
        </authorList>
    </citation>
    <scope>NUCLEOTIDE SEQUENCE [LARGE SCALE GENOMIC DNA]</scope>
    <source>
        <strain evidence="4">OVI</strain>
    </source>
</reference>
<sequence length="973" mass="107123">MSVRHLFGALQWVTTGSVAGRPRDIEERVELNGLSVGPKDCGHVVGVVNPHQITEEPCDSLEGRSEGEHDHQILMDSTRENCVNGNDNVPVHCGEKQSTYKRGGGFNNEQVLLQWKLRQFDQLSAKIEANMARYRQSGDRRRLNEMEKELQVIRILRGSAVRCLKDVDNANSQTSESGAQSPGGVSPSPVLSASPSESASHPADSVSDNCVFDTRAPVENGLFQTPLAAPSGLPSGATATDAVLNEATPVPSTGVSAPPVPLAPQSRESCKADSDDAVHAQDALQQPKSYDTRCPRRPEHPAATAVNNSIRKQGIHPAGSHSATPVNRFSSAGGNSEGCGPTTREGSPTVQSFMHPRGSVGQAPTAAAVQNKKPKEWHGDYFEPCDIGGGESTLRDKARRASAIATPTSEVIDSAAYRGSSGTQSSASAVVHEMFNRLKNRGSHLHGKVAPPAAPIVPRSEAAAEVSDGLSSAAQAVSVLRKRGNDLVKKGQYKEAIQVYTDAIRCDPENNVLLCNRAVAYLLNNQYRLSLMDCENVLYNSPTNLKAHWRAAKALLYMYRTKEARYHYRKASELSTNAADERLIADELELLHSVEMYHSCSKEKHWSKCLWHAKQLLQTFSHISPINIPWHCLKLEALLHLDCWKALEGVKQLKKSHPTCAELFFLHAKSLFYCAHNQRSVAEALELVRHAVELKKADGEVEDSRYIALERNLTLFERCRDRGNAAYKSGNWSEAYDAYTSCISIDPQNTSLVAMAYCNRAATCMQCGRWAEALEDVNNSIGINGTAPKAYTRRAHINIHLFSEKGGTDIRLLKQAVSDLRTVVKLEPSKANKQHLDEVVRMTQEKEKQIQRAHNDNCNRYGSGSERHDWRGKGHQKHSSSPGAQHKAEGQDNRRPSVATASHSRAQLVRLLGLETTANLDEQALVRAYHKAALQWHPDRWVGAPKHEQQVAEQKFKEINVAYQALKQVIGNR</sequence>
<dbReference type="EMBL" id="CZPT02000968">
    <property type="protein sequence ID" value="SCU68360.1"/>
    <property type="molecule type" value="Genomic_DNA"/>
</dbReference>
<dbReference type="AlphaFoldDB" id="A0A1G4I8C3"/>
<dbReference type="Pfam" id="PF13414">
    <property type="entry name" value="TPR_11"/>
    <property type="match status" value="1"/>
</dbReference>
<dbReference type="PROSITE" id="PS50076">
    <property type="entry name" value="DNAJ_2"/>
    <property type="match status" value="1"/>
</dbReference>
<dbReference type="PANTHER" id="PTHR46050">
    <property type="entry name" value="TPR REPEAT-CONTAINING THIOREDOXIN"/>
    <property type="match status" value="1"/>
</dbReference>
<feature type="compositionally biased region" description="Polar residues" evidence="2">
    <location>
        <begin position="321"/>
        <end position="334"/>
    </location>
</feature>
<dbReference type="InterPro" id="IPR001623">
    <property type="entry name" value="DnaJ_domain"/>
</dbReference>
<proteinExistence type="predicted"/>
<organism evidence="4 5">
    <name type="scientific">Trypanosoma equiperdum</name>
    <dbReference type="NCBI Taxonomy" id="5694"/>
    <lineage>
        <taxon>Eukaryota</taxon>
        <taxon>Discoba</taxon>
        <taxon>Euglenozoa</taxon>
        <taxon>Kinetoplastea</taxon>
        <taxon>Metakinetoplastina</taxon>
        <taxon>Trypanosomatida</taxon>
        <taxon>Trypanosomatidae</taxon>
        <taxon>Trypanosoma</taxon>
    </lineage>
</organism>
<dbReference type="InterPro" id="IPR019734">
    <property type="entry name" value="TPR_rpt"/>
</dbReference>
<dbReference type="SUPFAM" id="SSF46565">
    <property type="entry name" value="Chaperone J-domain"/>
    <property type="match status" value="1"/>
</dbReference>
<dbReference type="InterPro" id="IPR036869">
    <property type="entry name" value="J_dom_sf"/>
</dbReference>
<dbReference type="Gene3D" id="1.25.40.10">
    <property type="entry name" value="Tetratricopeptide repeat domain"/>
    <property type="match status" value="2"/>
</dbReference>
<accession>A0A1G4I8C3</accession>
<feature type="compositionally biased region" description="Low complexity" evidence="2">
    <location>
        <begin position="177"/>
        <end position="205"/>
    </location>
</feature>
<dbReference type="VEuPathDB" id="TriTrypDB:TEOVI_000776900"/>
<feature type="compositionally biased region" description="Basic and acidic residues" evidence="2">
    <location>
        <begin position="846"/>
        <end position="857"/>
    </location>
</feature>
<feature type="region of interest" description="Disordered" evidence="2">
    <location>
        <begin position="846"/>
        <end position="902"/>
    </location>
</feature>
<gene>
    <name evidence="4" type="ORF">TEOVI_000776900</name>
</gene>
<dbReference type="RefSeq" id="XP_067079526.1">
    <property type="nucleotide sequence ID" value="XM_067223425.1"/>
</dbReference>
<dbReference type="InterPro" id="IPR044534">
    <property type="entry name" value="TTL1-4"/>
</dbReference>
<dbReference type="CDD" id="cd06257">
    <property type="entry name" value="DnaJ"/>
    <property type="match status" value="1"/>
</dbReference>
<comment type="caution">
    <text evidence="4">The sequence shown here is derived from an EMBL/GenBank/DDBJ whole genome shotgun (WGS) entry which is preliminary data.</text>
</comment>
<dbReference type="SUPFAM" id="SSF48452">
    <property type="entry name" value="TPR-like"/>
    <property type="match status" value="2"/>
</dbReference>
<evidence type="ECO:0000259" key="3">
    <source>
        <dbReference type="PROSITE" id="PS50076"/>
    </source>
</evidence>
<keyword evidence="5" id="KW-1185">Reference proteome</keyword>
<dbReference type="GeneID" id="92381703"/>
<dbReference type="SMART" id="SM00028">
    <property type="entry name" value="TPR"/>
    <property type="match status" value="5"/>
</dbReference>
<keyword evidence="1" id="KW-0802">TPR repeat</keyword>
<evidence type="ECO:0000256" key="2">
    <source>
        <dbReference type="SAM" id="MobiDB-lite"/>
    </source>
</evidence>
<dbReference type="PROSITE" id="PS50005">
    <property type="entry name" value="TPR"/>
    <property type="match status" value="2"/>
</dbReference>
<name>A0A1G4I8C3_TRYEQ</name>
<dbReference type="InterPro" id="IPR011990">
    <property type="entry name" value="TPR-like_helical_dom_sf"/>
</dbReference>
<dbReference type="Proteomes" id="UP000195570">
    <property type="component" value="Unassembled WGS sequence"/>
</dbReference>
<feature type="compositionally biased region" description="Basic and acidic residues" evidence="2">
    <location>
        <begin position="886"/>
        <end position="895"/>
    </location>
</feature>
<dbReference type="SMART" id="SM00271">
    <property type="entry name" value="DnaJ"/>
    <property type="match status" value="1"/>
</dbReference>
<protein>
    <submittedName>
        <fullName evidence="4">TPR-repeat-containing chaperone protein DNAJ, putative</fullName>
    </submittedName>
</protein>
<feature type="region of interest" description="Disordered" evidence="2">
    <location>
        <begin position="171"/>
        <end position="208"/>
    </location>
</feature>
<dbReference type="PANTHER" id="PTHR46050:SF29">
    <property type="entry name" value="TPR REPEAT-CONTAINING THIOREDOXIN TTL4"/>
    <property type="match status" value="1"/>
</dbReference>
<dbReference type="Gene3D" id="1.10.287.110">
    <property type="entry name" value="DnaJ domain"/>
    <property type="match status" value="1"/>
</dbReference>
<feature type="domain" description="J" evidence="3">
    <location>
        <begin position="907"/>
        <end position="973"/>
    </location>
</feature>
<feature type="compositionally biased region" description="Basic and acidic residues" evidence="2">
    <location>
        <begin position="268"/>
        <end position="279"/>
    </location>
</feature>
<evidence type="ECO:0000256" key="1">
    <source>
        <dbReference type="PROSITE-ProRule" id="PRU00339"/>
    </source>
</evidence>
<feature type="repeat" description="TPR" evidence="1">
    <location>
        <begin position="716"/>
        <end position="749"/>
    </location>
</feature>
<evidence type="ECO:0000313" key="5">
    <source>
        <dbReference type="Proteomes" id="UP000195570"/>
    </source>
</evidence>
<feature type="repeat" description="TPR" evidence="1">
    <location>
        <begin position="477"/>
        <end position="510"/>
    </location>
</feature>
<dbReference type="Pfam" id="PF00226">
    <property type="entry name" value="DnaJ"/>
    <property type="match status" value="1"/>
</dbReference>